<sequence>MPKVRTWHRPETCCFCREGVAGVVWEESLVSISRWLGGANGHSAGMNNSKEPLACPRRQAGLNGGSRADSVEQSSRGTSLSIAAGARTAHTARTHALGRGLLWAQAQGTVEETTRSRGCEWARRDNSQTRRAARHETAAGGVSRQGYGLAVLAVLSRGVVVVDSGSGGFCCSQPKFKWGGPLFPWLLASLSVGDWRVYGCAWSAKKATYRPVRHQCFLCLYVFCATRFSLHVWLRQRYQIMSSSMFVPGRLCLPSYFQEIRI</sequence>
<keyword evidence="3" id="KW-1185">Reference proteome</keyword>
<name>A0AA39YYP1_9PEZI</name>
<dbReference type="Proteomes" id="UP001174997">
    <property type="component" value="Unassembled WGS sequence"/>
</dbReference>
<dbReference type="AlphaFoldDB" id="A0AA39YYP1"/>
<gene>
    <name evidence="2" type="ORF">QBC41DRAFT_43932</name>
</gene>
<protein>
    <submittedName>
        <fullName evidence="2">Uncharacterized protein</fullName>
    </submittedName>
</protein>
<comment type="caution">
    <text evidence="2">The sequence shown here is derived from an EMBL/GenBank/DDBJ whole genome shotgun (WGS) entry which is preliminary data.</text>
</comment>
<feature type="compositionally biased region" description="Basic and acidic residues" evidence="1">
    <location>
        <begin position="115"/>
        <end position="128"/>
    </location>
</feature>
<feature type="region of interest" description="Disordered" evidence="1">
    <location>
        <begin position="47"/>
        <end position="77"/>
    </location>
</feature>
<reference evidence="2" key="1">
    <citation type="submission" date="2023-06" db="EMBL/GenBank/DDBJ databases">
        <title>Genome-scale phylogeny and comparative genomics of the fungal order Sordariales.</title>
        <authorList>
            <consortium name="Lawrence Berkeley National Laboratory"/>
            <person name="Hensen N."/>
            <person name="Bonometti L."/>
            <person name="Westerberg I."/>
            <person name="Brannstrom I.O."/>
            <person name="Guillou S."/>
            <person name="Cros-Aarteil S."/>
            <person name="Calhoun S."/>
            <person name="Haridas S."/>
            <person name="Kuo A."/>
            <person name="Mondo S."/>
            <person name="Pangilinan J."/>
            <person name="Riley R."/>
            <person name="Labutti K."/>
            <person name="Andreopoulos B."/>
            <person name="Lipzen A."/>
            <person name="Chen C."/>
            <person name="Yanf M."/>
            <person name="Daum C."/>
            <person name="Ng V."/>
            <person name="Clum A."/>
            <person name="Steindorff A."/>
            <person name="Ohm R."/>
            <person name="Martin F."/>
            <person name="Silar P."/>
            <person name="Natvig D."/>
            <person name="Lalanne C."/>
            <person name="Gautier V."/>
            <person name="Ament-Velasquez S.L."/>
            <person name="Kruys A."/>
            <person name="Hutchinson M.I."/>
            <person name="Powell A.J."/>
            <person name="Barry K."/>
            <person name="Miller A.N."/>
            <person name="Grigoriev I.V."/>
            <person name="Debuchy R."/>
            <person name="Gladieux P."/>
            <person name="Thoren M.H."/>
            <person name="Johannesson H."/>
        </authorList>
    </citation>
    <scope>NUCLEOTIDE SEQUENCE</scope>
    <source>
        <strain evidence="2">CBS 307.81</strain>
    </source>
</reference>
<proteinExistence type="predicted"/>
<feature type="region of interest" description="Disordered" evidence="1">
    <location>
        <begin position="115"/>
        <end position="137"/>
    </location>
</feature>
<evidence type="ECO:0000256" key="1">
    <source>
        <dbReference type="SAM" id="MobiDB-lite"/>
    </source>
</evidence>
<dbReference type="EMBL" id="JAULSY010000172">
    <property type="protein sequence ID" value="KAK0660090.1"/>
    <property type="molecule type" value="Genomic_DNA"/>
</dbReference>
<evidence type="ECO:0000313" key="2">
    <source>
        <dbReference type="EMBL" id="KAK0660090.1"/>
    </source>
</evidence>
<organism evidence="2 3">
    <name type="scientific">Cercophora samala</name>
    <dbReference type="NCBI Taxonomy" id="330535"/>
    <lineage>
        <taxon>Eukaryota</taxon>
        <taxon>Fungi</taxon>
        <taxon>Dikarya</taxon>
        <taxon>Ascomycota</taxon>
        <taxon>Pezizomycotina</taxon>
        <taxon>Sordariomycetes</taxon>
        <taxon>Sordariomycetidae</taxon>
        <taxon>Sordariales</taxon>
        <taxon>Lasiosphaeriaceae</taxon>
        <taxon>Cercophora</taxon>
    </lineage>
</organism>
<accession>A0AA39YYP1</accession>
<evidence type="ECO:0000313" key="3">
    <source>
        <dbReference type="Proteomes" id="UP001174997"/>
    </source>
</evidence>